<proteinExistence type="predicted"/>
<keyword evidence="2" id="KW-1185">Reference proteome</keyword>
<dbReference type="Proteomes" id="UP001432251">
    <property type="component" value="Chromosome"/>
</dbReference>
<dbReference type="EMBL" id="CP146022">
    <property type="protein sequence ID" value="WWQ68697.1"/>
    <property type="molecule type" value="Genomic_DNA"/>
</dbReference>
<sequence length="186" mass="18768">MVGILIPVIGLVVTVLTQQRSGTPQAGAPVGHTSAPAPAPPATTPTTPRASAAQDADTASPSSPSSAAPAVLGSGNFALEPGHSADLEHGTAGKAVKSPDISWSGDDDFAALNGRVARSLEGATLTHCVDLIRDYSTGSASMAPAGTWFCMPTSAGHVAGLEYLGPIEGGRRQFHYIVWDALAPTS</sequence>
<name>A0ACD5AN37_9ACTN</name>
<protein>
    <submittedName>
        <fullName evidence="1">Uncharacterized protein</fullName>
    </submittedName>
</protein>
<evidence type="ECO:0000313" key="1">
    <source>
        <dbReference type="EMBL" id="WWQ68697.1"/>
    </source>
</evidence>
<gene>
    <name evidence="1" type="ORF">V2W30_38785</name>
</gene>
<evidence type="ECO:0000313" key="2">
    <source>
        <dbReference type="Proteomes" id="UP001432251"/>
    </source>
</evidence>
<accession>A0ACD5AN37</accession>
<reference evidence="1" key="1">
    <citation type="journal article" date="2025" name="Int. J. Syst. Evol. Microbiol.">
        <title>Streptomyces citrinus sp. nov., with yellow diffusible pigment.</title>
        <authorList>
            <person name="He Y."/>
            <person name="Yang E."/>
            <person name="Xu J."/>
            <person name="Sun Y."/>
            <person name="Sun L."/>
        </authorList>
    </citation>
    <scope>NUCLEOTIDE SEQUENCE</scope>
    <source>
        <strain evidence="1">Q6</strain>
    </source>
</reference>
<organism evidence="1 2">
    <name type="scientific">Streptomyces citrinus</name>
    <dbReference type="NCBI Taxonomy" id="3118173"/>
    <lineage>
        <taxon>Bacteria</taxon>
        <taxon>Bacillati</taxon>
        <taxon>Actinomycetota</taxon>
        <taxon>Actinomycetes</taxon>
        <taxon>Kitasatosporales</taxon>
        <taxon>Streptomycetaceae</taxon>
        <taxon>Streptomyces</taxon>
    </lineage>
</organism>